<dbReference type="GO" id="GO:0003677">
    <property type="term" value="F:DNA binding"/>
    <property type="evidence" value="ECO:0007669"/>
    <property type="project" value="UniProtKB-KW"/>
</dbReference>
<sequence>MESASDAELVGMVLDGQTGRYEVLVRRYQDTMYRHAFGMVGDADAAADLVQDSLVKAYTRLGTCDPDRFAAWLFRILRNRCKDWLKSRRRRDVSLTDQDVAAPGSADPLRALEAGEAGRVIVEALGRLPEGQREAFLMKHVEGRSYEEMAGMLGAGVSALKMRVMRAREALQAMLGDQV</sequence>
<dbReference type="Proteomes" id="UP000582837">
    <property type="component" value="Unassembled WGS sequence"/>
</dbReference>
<dbReference type="InterPro" id="IPR014284">
    <property type="entry name" value="RNA_pol_sigma-70_dom"/>
</dbReference>
<gene>
    <name evidence="8" type="ORF">HNQ61_004649</name>
</gene>
<dbReference type="SUPFAM" id="SSF88946">
    <property type="entry name" value="Sigma2 domain of RNA polymerase sigma factors"/>
    <property type="match status" value="1"/>
</dbReference>
<dbReference type="InterPro" id="IPR007627">
    <property type="entry name" value="RNA_pol_sigma70_r2"/>
</dbReference>
<feature type="domain" description="RNA polymerase sigma-70 region 2" evidence="6">
    <location>
        <begin position="24"/>
        <end position="91"/>
    </location>
</feature>
<dbReference type="NCBIfam" id="TIGR02937">
    <property type="entry name" value="sigma70-ECF"/>
    <property type="match status" value="1"/>
</dbReference>
<reference evidence="8 9" key="1">
    <citation type="submission" date="2020-08" db="EMBL/GenBank/DDBJ databases">
        <title>Genomic Encyclopedia of Type Strains, Phase IV (KMG-IV): sequencing the most valuable type-strain genomes for metagenomic binning, comparative biology and taxonomic classification.</title>
        <authorList>
            <person name="Goeker M."/>
        </authorList>
    </citation>
    <scope>NUCLEOTIDE SEQUENCE [LARGE SCALE GENOMIC DNA]</scope>
    <source>
        <strain evidence="8 9">DSM 29007</strain>
    </source>
</reference>
<accession>A0A841H4U1</accession>
<dbReference type="SUPFAM" id="SSF88659">
    <property type="entry name" value="Sigma3 and sigma4 domains of RNA polymerase sigma factors"/>
    <property type="match status" value="1"/>
</dbReference>
<evidence type="ECO:0000259" key="6">
    <source>
        <dbReference type="Pfam" id="PF04542"/>
    </source>
</evidence>
<protein>
    <submittedName>
        <fullName evidence="8">RNA polymerase sigma-70 factor (ECF subfamily)</fullName>
    </submittedName>
</protein>
<dbReference type="InterPro" id="IPR039425">
    <property type="entry name" value="RNA_pol_sigma-70-like"/>
</dbReference>
<feature type="domain" description="RNA polymerase sigma factor 70 region 4 type 2" evidence="7">
    <location>
        <begin position="121"/>
        <end position="171"/>
    </location>
</feature>
<comment type="caution">
    <text evidence="8">The sequence shown here is derived from an EMBL/GenBank/DDBJ whole genome shotgun (WGS) entry which is preliminary data.</text>
</comment>
<organism evidence="8 9">
    <name type="scientific">Longimicrobium terrae</name>
    <dbReference type="NCBI Taxonomy" id="1639882"/>
    <lineage>
        <taxon>Bacteria</taxon>
        <taxon>Pseudomonadati</taxon>
        <taxon>Gemmatimonadota</taxon>
        <taxon>Longimicrobiia</taxon>
        <taxon>Longimicrobiales</taxon>
        <taxon>Longimicrobiaceae</taxon>
        <taxon>Longimicrobium</taxon>
    </lineage>
</organism>
<dbReference type="InterPro" id="IPR013249">
    <property type="entry name" value="RNA_pol_sigma70_r4_t2"/>
</dbReference>
<name>A0A841H4U1_9BACT</name>
<dbReference type="PANTHER" id="PTHR43133">
    <property type="entry name" value="RNA POLYMERASE ECF-TYPE SIGMA FACTO"/>
    <property type="match status" value="1"/>
</dbReference>
<dbReference type="GO" id="GO:0016987">
    <property type="term" value="F:sigma factor activity"/>
    <property type="evidence" value="ECO:0007669"/>
    <property type="project" value="UniProtKB-KW"/>
</dbReference>
<evidence type="ECO:0000259" key="7">
    <source>
        <dbReference type="Pfam" id="PF08281"/>
    </source>
</evidence>
<dbReference type="CDD" id="cd06171">
    <property type="entry name" value="Sigma70_r4"/>
    <property type="match status" value="1"/>
</dbReference>
<dbReference type="EMBL" id="JACHIA010000020">
    <property type="protein sequence ID" value="MBB6072983.1"/>
    <property type="molecule type" value="Genomic_DNA"/>
</dbReference>
<dbReference type="InterPro" id="IPR013324">
    <property type="entry name" value="RNA_pol_sigma_r3/r4-like"/>
</dbReference>
<dbReference type="Gene3D" id="1.10.1740.10">
    <property type="match status" value="1"/>
</dbReference>
<evidence type="ECO:0000256" key="4">
    <source>
        <dbReference type="ARBA" id="ARBA00023125"/>
    </source>
</evidence>
<dbReference type="InterPro" id="IPR036388">
    <property type="entry name" value="WH-like_DNA-bd_sf"/>
</dbReference>
<evidence type="ECO:0000313" key="9">
    <source>
        <dbReference type="Proteomes" id="UP000582837"/>
    </source>
</evidence>
<dbReference type="Pfam" id="PF08281">
    <property type="entry name" value="Sigma70_r4_2"/>
    <property type="match status" value="1"/>
</dbReference>
<keyword evidence="4" id="KW-0238">DNA-binding</keyword>
<evidence type="ECO:0000256" key="5">
    <source>
        <dbReference type="ARBA" id="ARBA00023163"/>
    </source>
</evidence>
<comment type="similarity">
    <text evidence="1">Belongs to the sigma-70 factor family. ECF subfamily.</text>
</comment>
<evidence type="ECO:0000256" key="2">
    <source>
        <dbReference type="ARBA" id="ARBA00023015"/>
    </source>
</evidence>
<keyword evidence="9" id="KW-1185">Reference proteome</keyword>
<evidence type="ECO:0000313" key="8">
    <source>
        <dbReference type="EMBL" id="MBB6072983.1"/>
    </source>
</evidence>
<keyword evidence="2" id="KW-0805">Transcription regulation</keyword>
<keyword evidence="3" id="KW-0731">Sigma factor</keyword>
<keyword evidence="5" id="KW-0804">Transcription</keyword>
<dbReference type="Pfam" id="PF04542">
    <property type="entry name" value="Sigma70_r2"/>
    <property type="match status" value="1"/>
</dbReference>
<proteinExistence type="inferred from homology"/>
<evidence type="ECO:0000256" key="3">
    <source>
        <dbReference type="ARBA" id="ARBA00023082"/>
    </source>
</evidence>
<dbReference type="GO" id="GO:0006352">
    <property type="term" value="P:DNA-templated transcription initiation"/>
    <property type="evidence" value="ECO:0007669"/>
    <property type="project" value="InterPro"/>
</dbReference>
<dbReference type="PANTHER" id="PTHR43133:SF8">
    <property type="entry name" value="RNA POLYMERASE SIGMA FACTOR HI_1459-RELATED"/>
    <property type="match status" value="1"/>
</dbReference>
<dbReference type="AlphaFoldDB" id="A0A841H4U1"/>
<dbReference type="InterPro" id="IPR013325">
    <property type="entry name" value="RNA_pol_sigma_r2"/>
</dbReference>
<evidence type="ECO:0000256" key="1">
    <source>
        <dbReference type="ARBA" id="ARBA00010641"/>
    </source>
</evidence>
<dbReference type="Gene3D" id="1.10.10.10">
    <property type="entry name" value="Winged helix-like DNA-binding domain superfamily/Winged helix DNA-binding domain"/>
    <property type="match status" value="1"/>
</dbReference>